<name>A0A917EQN5_9MICC</name>
<reference evidence="1" key="2">
    <citation type="submission" date="2020-09" db="EMBL/GenBank/DDBJ databases">
        <authorList>
            <person name="Sun Q."/>
            <person name="Zhou Y."/>
        </authorList>
    </citation>
    <scope>NUCLEOTIDE SEQUENCE</scope>
    <source>
        <strain evidence="1">CGMCC 1.15388</strain>
    </source>
</reference>
<accession>A0A917EQN5</accession>
<proteinExistence type="predicted"/>
<dbReference type="AlphaFoldDB" id="A0A917EQN5"/>
<evidence type="ECO:0000313" key="1">
    <source>
        <dbReference type="EMBL" id="GGE72390.1"/>
    </source>
</evidence>
<keyword evidence="2" id="KW-1185">Reference proteome</keyword>
<dbReference type="Gene3D" id="3.30.450.40">
    <property type="match status" value="1"/>
</dbReference>
<dbReference type="InterPro" id="IPR029016">
    <property type="entry name" value="GAF-like_dom_sf"/>
</dbReference>
<gene>
    <name evidence="1" type="ORF">GCM10011401_19260</name>
</gene>
<reference evidence="1" key="1">
    <citation type="journal article" date="2014" name="Int. J. Syst. Evol. Microbiol.">
        <title>Complete genome sequence of Corynebacterium casei LMG S-19264T (=DSM 44701T), isolated from a smear-ripened cheese.</title>
        <authorList>
            <consortium name="US DOE Joint Genome Institute (JGI-PGF)"/>
            <person name="Walter F."/>
            <person name="Albersmeier A."/>
            <person name="Kalinowski J."/>
            <person name="Ruckert C."/>
        </authorList>
    </citation>
    <scope>NUCLEOTIDE SEQUENCE</scope>
    <source>
        <strain evidence="1">CGMCC 1.15388</strain>
    </source>
</reference>
<sequence length="397" mass="42381">MTALPDEPRTWGRLSPDLQASWRRSAGYLANPAAATAPIDLGENDLAAYLEEHPLRLVLPVFRRLLIEPAADAGLITAIGDAQGRLLWVDGARPTLRRAEGSAFQPGANWSEDAIGTSAPGLALATRRGAQVHQEEHFASSAHHFSCSAAPIHDPHTGNLLGMVDLTGGPEAVATHSLPLICAAISAAEAELKVLPARSSNPQLTVLGTAAPPLISAGRRVRLTLRQAELLMLLAWEAYTGGPETGLNAGELAAQLYGETGHEVTLRAEILRLRRVLDSTPIEGLQVLSRPYRLTPAPEVDAVRCARALTAGDRSAALDLYGGHVLPPSEAPGVLRIRHQLSVLLRESVLSDGSGQELWRYLQLPETAGDEDAVYTALRTLPADSPQRAALVARMQR</sequence>
<dbReference type="EMBL" id="BMIS01000008">
    <property type="protein sequence ID" value="GGE72390.1"/>
    <property type="molecule type" value="Genomic_DNA"/>
</dbReference>
<organism evidence="1 2">
    <name type="scientific">Nesterenkonia cremea</name>
    <dbReference type="NCBI Taxonomy" id="1882340"/>
    <lineage>
        <taxon>Bacteria</taxon>
        <taxon>Bacillati</taxon>
        <taxon>Actinomycetota</taxon>
        <taxon>Actinomycetes</taxon>
        <taxon>Micrococcales</taxon>
        <taxon>Micrococcaceae</taxon>
        <taxon>Nesterenkonia</taxon>
    </lineage>
</organism>
<dbReference type="RefSeq" id="WP_188685138.1">
    <property type="nucleotide sequence ID" value="NZ_BMIS01000008.1"/>
</dbReference>
<evidence type="ECO:0000313" key="2">
    <source>
        <dbReference type="Proteomes" id="UP000633136"/>
    </source>
</evidence>
<comment type="caution">
    <text evidence="1">The sequence shown here is derived from an EMBL/GenBank/DDBJ whole genome shotgun (WGS) entry which is preliminary data.</text>
</comment>
<dbReference type="Proteomes" id="UP000633136">
    <property type="component" value="Unassembled WGS sequence"/>
</dbReference>
<protein>
    <submittedName>
        <fullName evidence="1">Transcriptional regulator</fullName>
    </submittedName>
</protein>